<gene>
    <name evidence="2" type="ORF">OS493_009710</name>
</gene>
<dbReference type="Proteomes" id="UP001163046">
    <property type="component" value="Unassembled WGS sequence"/>
</dbReference>
<name>A0A9W9YR53_9CNID</name>
<reference evidence="2" key="1">
    <citation type="submission" date="2023-01" db="EMBL/GenBank/DDBJ databases">
        <title>Genome assembly of the deep-sea coral Lophelia pertusa.</title>
        <authorList>
            <person name="Herrera S."/>
            <person name="Cordes E."/>
        </authorList>
    </citation>
    <scope>NUCLEOTIDE SEQUENCE</scope>
    <source>
        <strain evidence="2">USNM1676648</strain>
        <tissue evidence="2">Polyp</tissue>
    </source>
</reference>
<keyword evidence="1" id="KW-0732">Signal</keyword>
<evidence type="ECO:0000313" key="2">
    <source>
        <dbReference type="EMBL" id="KAJ7363551.1"/>
    </source>
</evidence>
<keyword evidence="3" id="KW-1185">Reference proteome</keyword>
<organism evidence="2 3">
    <name type="scientific">Desmophyllum pertusum</name>
    <dbReference type="NCBI Taxonomy" id="174260"/>
    <lineage>
        <taxon>Eukaryota</taxon>
        <taxon>Metazoa</taxon>
        <taxon>Cnidaria</taxon>
        <taxon>Anthozoa</taxon>
        <taxon>Hexacorallia</taxon>
        <taxon>Scleractinia</taxon>
        <taxon>Caryophylliina</taxon>
        <taxon>Caryophylliidae</taxon>
        <taxon>Desmophyllum</taxon>
    </lineage>
</organism>
<evidence type="ECO:0000256" key="1">
    <source>
        <dbReference type="SAM" id="SignalP"/>
    </source>
</evidence>
<comment type="caution">
    <text evidence="2">The sequence shown here is derived from an EMBL/GenBank/DDBJ whole genome shotgun (WGS) entry which is preliminary data.</text>
</comment>
<protein>
    <submittedName>
        <fullName evidence="2">Uncharacterized protein</fullName>
    </submittedName>
</protein>
<feature type="signal peptide" evidence="1">
    <location>
        <begin position="1"/>
        <end position="20"/>
    </location>
</feature>
<feature type="chain" id="PRO_5040959691" evidence="1">
    <location>
        <begin position="21"/>
        <end position="109"/>
    </location>
</feature>
<dbReference type="EMBL" id="MU827305">
    <property type="protein sequence ID" value="KAJ7363551.1"/>
    <property type="molecule type" value="Genomic_DNA"/>
</dbReference>
<accession>A0A9W9YR53</accession>
<proteinExistence type="predicted"/>
<sequence length="109" mass="12177">MTFCWTTFGWVLFDVTNGIGEVYMEILDIATSPAQFSSQGLLKMRLIEVGQFSNKCQNQNQTLNLYLNLRSTKLGRSLNELVHGLASQSLAIKIDTCQNLPLLKNHGKG</sequence>
<evidence type="ECO:0000313" key="3">
    <source>
        <dbReference type="Proteomes" id="UP001163046"/>
    </source>
</evidence>
<dbReference type="AlphaFoldDB" id="A0A9W9YR53"/>